<dbReference type="InterPro" id="IPR020946">
    <property type="entry name" value="Flavin_mOase-like"/>
</dbReference>
<evidence type="ECO:0000256" key="5">
    <source>
        <dbReference type="ARBA" id="ARBA00022857"/>
    </source>
</evidence>
<evidence type="ECO:0000256" key="8">
    <source>
        <dbReference type="SAM" id="MobiDB-lite"/>
    </source>
</evidence>
<evidence type="ECO:0000256" key="4">
    <source>
        <dbReference type="ARBA" id="ARBA00022827"/>
    </source>
</evidence>
<keyword evidence="6" id="KW-0560">Oxidoreductase</keyword>
<dbReference type="Proteomes" id="UP000800035">
    <property type="component" value="Unassembled WGS sequence"/>
</dbReference>
<dbReference type="PANTHER" id="PTHR23023">
    <property type="entry name" value="DIMETHYLANILINE MONOOXYGENASE"/>
    <property type="match status" value="1"/>
</dbReference>
<protein>
    <submittedName>
        <fullName evidence="9">FAD/NAD(P)-binding domain-containing protein</fullName>
    </submittedName>
</protein>
<proteinExistence type="inferred from homology"/>
<sequence>MDPFAHVKTIAVIGAGPAGLAAVKYLKAENYFDNIVAFEQRDEVGGVWNYTGAVSESDQSDLTVPRTKPTDDVEQPLRKKTQNGKEKLGFPSPVYDSLETNIPHTLMQYGDKPFPEDCPLFPPFDIVKQYLEEYAADITSYLRLGRQVVAVESTKVNGKYATKWRVTYTDLGSRESHEELFDAVICASGHYSDPFIPDIQGISVFKERYPAIISHSKYYRNPEGYTQKKVIVIGNSASGIDISSQISTVTTQVIVSEKEKPTTLRNDSDSITYRPEIAEFLLPPNSRAVRFSDGHIESEIDSIIFCTGYQYSFPFLKGLDPPPITTGERTRNTYQQLFYYPQPTLAFLTLPQRIIPFPIAESQSAYIARVFAGRLTLPTTVEMKGWEDSVIEARGDGKSFHILAFPLDADYINMLHELSMSARVIESRELANRGQGKIPPFWNEEQRWTRQRFPMIKQAAMKLGEKRREVRSLRDLGFDFEEWKKEQEAEGECVKSNALLVEDVKSGVQKEISIPEVDDAA</sequence>
<evidence type="ECO:0000313" key="9">
    <source>
        <dbReference type="EMBL" id="KAF1955354.1"/>
    </source>
</evidence>
<dbReference type="InterPro" id="IPR036188">
    <property type="entry name" value="FAD/NAD-bd_sf"/>
</dbReference>
<dbReference type="Gene3D" id="3.50.50.60">
    <property type="entry name" value="FAD/NAD(P)-binding domain"/>
    <property type="match status" value="2"/>
</dbReference>
<dbReference type="Pfam" id="PF00743">
    <property type="entry name" value="FMO-like"/>
    <property type="match status" value="2"/>
</dbReference>
<dbReference type="GO" id="GO:0050660">
    <property type="term" value="F:flavin adenine dinucleotide binding"/>
    <property type="evidence" value="ECO:0007669"/>
    <property type="project" value="InterPro"/>
</dbReference>
<name>A0A6A5TSU3_9PLEO</name>
<feature type="region of interest" description="Disordered" evidence="8">
    <location>
        <begin position="58"/>
        <end position="85"/>
    </location>
</feature>
<comment type="cofactor">
    <cofactor evidence="1">
        <name>FAD</name>
        <dbReference type="ChEBI" id="CHEBI:57692"/>
    </cofactor>
</comment>
<keyword evidence="4" id="KW-0274">FAD</keyword>
<evidence type="ECO:0000256" key="7">
    <source>
        <dbReference type="ARBA" id="ARBA00023033"/>
    </source>
</evidence>
<evidence type="ECO:0000256" key="2">
    <source>
        <dbReference type="ARBA" id="ARBA00009183"/>
    </source>
</evidence>
<dbReference type="OrthoDB" id="66881at2759"/>
<dbReference type="PRINTS" id="PR00370">
    <property type="entry name" value="FMOXYGENASE"/>
</dbReference>
<evidence type="ECO:0000256" key="1">
    <source>
        <dbReference type="ARBA" id="ARBA00001974"/>
    </source>
</evidence>
<dbReference type="AlphaFoldDB" id="A0A6A5TSU3"/>
<evidence type="ECO:0000313" key="10">
    <source>
        <dbReference type="Proteomes" id="UP000800035"/>
    </source>
</evidence>
<dbReference type="GO" id="GO:0004499">
    <property type="term" value="F:N,N-dimethylaniline monooxygenase activity"/>
    <property type="evidence" value="ECO:0007669"/>
    <property type="project" value="InterPro"/>
</dbReference>
<dbReference type="GO" id="GO:0050661">
    <property type="term" value="F:NADP binding"/>
    <property type="evidence" value="ECO:0007669"/>
    <property type="project" value="InterPro"/>
</dbReference>
<dbReference type="Pfam" id="PF13450">
    <property type="entry name" value="NAD_binding_8"/>
    <property type="match status" value="1"/>
</dbReference>
<comment type="similarity">
    <text evidence="2">Belongs to the FMO family.</text>
</comment>
<dbReference type="SUPFAM" id="SSF51905">
    <property type="entry name" value="FAD/NAD(P)-binding domain"/>
    <property type="match status" value="2"/>
</dbReference>
<dbReference type="InterPro" id="IPR050346">
    <property type="entry name" value="FMO-like"/>
</dbReference>
<evidence type="ECO:0000256" key="3">
    <source>
        <dbReference type="ARBA" id="ARBA00022630"/>
    </source>
</evidence>
<dbReference type="EMBL" id="ML976995">
    <property type="protein sequence ID" value="KAF1955354.1"/>
    <property type="molecule type" value="Genomic_DNA"/>
</dbReference>
<feature type="compositionally biased region" description="Basic and acidic residues" evidence="8">
    <location>
        <begin position="68"/>
        <end position="85"/>
    </location>
</feature>
<keyword evidence="3" id="KW-0285">Flavoprotein</keyword>
<keyword evidence="10" id="KW-1185">Reference proteome</keyword>
<dbReference type="InterPro" id="IPR000960">
    <property type="entry name" value="Flavin_mOase"/>
</dbReference>
<accession>A0A6A5TSU3</accession>
<reference evidence="9" key="1">
    <citation type="journal article" date="2020" name="Stud. Mycol.">
        <title>101 Dothideomycetes genomes: a test case for predicting lifestyles and emergence of pathogens.</title>
        <authorList>
            <person name="Haridas S."/>
            <person name="Albert R."/>
            <person name="Binder M."/>
            <person name="Bloem J."/>
            <person name="Labutti K."/>
            <person name="Salamov A."/>
            <person name="Andreopoulos B."/>
            <person name="Baker S."/>
            <person name="Barry K."/>
            <person name="Bills G."/>
            <person name="Bluhm B."/>
            <person name="Cannon C."/>
            <person name="Castanera R."/>
            <person name="Culley D."/>
            <person name="Daum C."/>
            <person name="Ezra D."/>
            <person name="Gonzalez J."/>
            <person name="Henrissat B."/>
            <person name="Kuo A."/>
            <person name="Liang C."/>
            <person name="Lipzen A."/>
            <person name="Lutzoni F."/>
            <person name="Magnuson J."/>
            <person name="Mondo S."/>
            <person name="Nolan M."/>
            <person name="Ohm R."/>
            <person name="Pangilinan J."/>
            <person name="Park H.-J."/>
            <person name="Ramirez L."/>
            <person name="Alfaro M."/>
            <person name="Sun H."/>
            <person name="Tritt A."/>
            <person name="Yoshinaga Y."/>
            <person name="Zwiers L.-H."/>
            <person name="Turgeon B."/>
            <person name="Goodwin S."/>
            <person name="Spatafora J."/>
            <person name="Crous P."/>
            <person name="Grigoriev I."/>
        </authorList>
    </citation>
    <scope>NUCLEOTIDE SEQUENCE</scope>
    <source>
        <strain evidence="9">CBS 675.92</strain>
    </source>
</reference>
<keyword evidence="5" id="KW-0521">NADP</keyword>
<dbReference type="FunFam" id="3.50.50.60:FF:000138">
    <property type="entry name" value="Flavin-containing monooxygenase"/>
    <property type="match status" value="1"/>
</dbReference>
<organism evidence="9 10">
    <name type="scientific">Byssothecium circinans</name>
    <dbReference type="NCBI Taxonomy" id="147558"/>
    <lineage>
        <taxon>Eukaryota</taxon>
        <taxon>Fungi</taxon>
        <taxon>Dikarya</taxon>
        <taxon>Ascomycota</taxon>
        <taxon>Pezizomycotina</taxon>
        <taxon>Dothideomycetes</taxon>
        <taxon>Pleosporomycetidae</taxon>
        <taxon>Pleosporales</taxon>
        <taxon>Massarineae</taxon>
        <taxon>Massarinaceae</taxon>
        <taxon>Byssothecium</taxon>
    </lineage>
</organism>
<evidence type="ECO:0000256" key="6">
    <source>
        <dbReference type="ARBA" id="ARBA00023002"/>
    </source>
</evidence>
<gene>
    <name evidence="9" type="ORF">CC80DRAFT_415970</name>
</gene>
<keyword evidence="7" id="KW-0503">Monooxygenase</keyword>